<accession>A0A549YF11</accession>
<dbReference type="InterPro" id="IPR022749">
    <property type="entry name" value="D12N6_MeTrfase_N"/>
</dbReference>
<dbReference type="GO" id="GO:0009007">
    <property type="term" value="F:site-specific DNA-methyltransferase (adenine-specific) activity"/>
    <property type="evidence" value="ECO:0007669"/>
    <property type="project" value="UniProtKB-EC"/>
</dbReference>
<evidence type="ECO:0000259" key="7">
    <source>
        <dbReference type="Pfam" id="PF02384"/>
    </source>
</evidence>
<evidence type="ECO:0000256" key="5">
    <source>
        <dbReference type="ARBA" id="ARBA00022747"/>
    </source>
</evidence>
<evidence type="ECO:0000313" key="9">
    <source>
        <dbReference type="EMBL" id="TRM10466.1"/>
    </source>
</evidence>
<dbReference type="PRINTS" id="PR00507">
    <property type="entry name" value="N12N6MTFRASE"/>
</dbReference>
<dbReference type="EC" id="2.1.1.72" evidence="1"/>
<dbReference type="GO" id="GO:0008170">
    <property type="term" value="F:N-methyltransferase activity"/>
    <property type="evidence" value="ECO:0007669"/>
    <property type="project" value="InterPro"/>
</dbReference>
<dbReference type="Pfam" id="PF12161">
    <property type="entry name" value="HsdM_N"/>
    <property type="match status" value="1"/>
</dbReference>
<feature type="domain" description="N6 adenine-specific DNA methyltransferase N-terminal" evidence="8">
    <location>
        <begin position="9"/>
        <end position="140"/>
    </location>
</feature>
<proteinExistence type="predicted"/>
<dbReference type="Pfam" id="PF02384">
    <property type="entry name" value="N6_Mtase"/>
    <property type="match status" value="1"/>
</dbReference>
<keyword evidence="10" id="KW-1185">Reference proteome</keyword>
<reference evidence="9 10" key="1">
    <citation type="submission" date="2019-07" db="EMBL/GenBank/DDBJ databases">
        <title>Genomic analysis of Lentibacillus sp. NKC851-2.</title>
        <authorList>
            <person name="Oh Y.J."/>
        </authorList>
    </citation>
    <scope>NUCLEOTIDE SEQUENCE [LARGE SCALE GENOMIC DNA]</scope>
    <source>
        <strain evidence="9 10">NKC851-2</strain>
    </source>
</reference>
<evidence type="ECO:0000256" key="3">
    <source>
        <dbReference type="ARBA" id="ARBA00022679"/>
    </source>
</evidence>
<dbReference type="PANTHER" id="PTHR42933:SF3">
    <property type="entry name" value="TYPE I RESTRICTION ENZYME MJAVIII METHYLASE SUBUNIT"/>
    <property type="match status" value="1"/>
</dbReference>
<gene>
    <name evidence="9" type="ORF">FH966_01305</name>
</gene>
<keyword evidence="4" id="KW-0949">S-adenosyl-L-methionine</keyword>
<dbReference type="GO" id="GO:0032259">
    <property type="term" value="P:methylation"/>
    <property type="evidence" value="ECO:0007669"/>
    <property type="project" value="UniProtKB-KW"/>
</dbReference>
<dbReference type="Proteomes" id="UP000319280">
    <property type="component" value="Unassembled WGS sequence"/>
</dbReference>
<dbReference type="RefSeq" id="WP_142789786.1">
    <property type="nucleotide sequence ID" value="NZ_VJMZ01000001.1"/>
</dbReference>
<dbReference type="InterPro" id="IPR002052">
    <property type="entry name" value="DNA_methylase_N6_adenine_CS"/>
</dbReference>
<protein>
    <recommendedName>
        <fullName evidence="1">site-specific DNA-methyltransferase (adenine-specific)</fullName>
        <ecNumber evidence="1">2.1.1.72</ecNumber>
    </recommendedName>
</protein>
<name>A0A549YF11_9BACI</name>
<dbReference type="InterPro" id="IPR029063">
    <property type="entry name" value="SAM-dependent_MTases_sf"/>
</dbReference>
<organism evidence="9 10">
    <name type="scientific">Lentibacillus cibarius</name>
    <dbReference type="NCBI Taxonomy" id="2583219"/>
    <lineage>
        <taxon>Bacteria</taxon>
        <taxon>Bacillati</taxon>
        <taxon>Bacillota</taxon>
        <taxon>Bacilli</taxon>
        <taxon>Bacillales</taxon>
        <taxon>Bacillaceae</taxon>
        <taxon>Lentibacillus</taxon>
    </lineage>
</organism>
<feature type="domain" description="DNA methylase adenine-specific" evidence="7">
    <location>
        <begin position="155"/>
        <end position="454"/>
    </location>
</feature>
<evidence type="ECO:0000313" key="10">
    <source>
        <dbReference type="Proteomes" id="UP000319280"/>
    </source>
</evidence>
<keyword evidence="2 9" id="KW-0489">Methyltransferase</keyword>
<dbReference type="SUPFAM" id="SSF53335">
    <property type="entry name" value="S-adenosyl-L-methionine-dependent methyltransferases"/>
    <property type="match status" value="1"/>
</dbReference>
<evidence type="ECO:0000259" key="8">
    <source>
        <dbReference type="Pfam" id="PF12161"/>
    </source>
</evidence>
<comment type="caution">
    <text evidence="9">The sequence shown here is derived from an EMBL/GenBank/DDBJ whole genome shotgun (WGS) entry which is preliminary data.</text>
</comment>
<dbReference type="Gene3D" id="3.40.50.150">
    <property type="entry name" value="Vaccinia Virus protein VP39"/>
    <property type="match status" value="1"/>
</dbReference>
<dbReference type="AlphaFoldDB" id="A0A549YF11"/>
<dbReference type="InterPro" id="IPR051537">
    <property type="entry name" value="DNA_Adenine_Mtase"/>
</dbReference>
<dbReference type="PANTHER" id="PTHR42933">
    <property type="entry name" value="SLR6095 PROTEIN"/>
    <property type="match status" value="1"/>
</dbReference>
<evidence type="ECO:0000256" key="2">
    <source>
        <dbReference type="ARBA" id="ARBA00022603"/>
    </source>
</evidence>
<dbReference type="InterPro" id="IPR003356">
    <property type="entry name" value="DNA_methylase_A-5"/>
</dbReference>
<dbReference type="GO" id="GO:0003677">
    <property type="term" value="F:DNA binding"/>
    <property type="evidence" value="ECO:0007669"/>
    <property type="project" value="InterPro"/>
</dbReference>
<evidence type="ECO:0000256" key="6">
    <source>
        <dbReference type="ARBA" id="ARBA00047942"/>
    </source>
</evidence>
<keyword evidence="3 9" id="KW-0808">Transferase</keyword>
<dbReference type="PROSITE" id="PS00092">
    <property type="entry name" value="N6_MTASE"/>
    <property type="match status" value="1"/>
</dbReference>
<evidence type="ECO:0000256" key="4">
    <source>
        <dbReference type="ARBA" id="ARBA00022691"/>
    </source>
</evidence>
<dbReference type="EMBL" id="VJMZ01000001">
    <property type="protein sequence ID" value="TRM10466.1"/>
    <property type="molecule type" value="Genomic_DNA"/>
</dbReference>
<evidence type="ECO:0000256" key="1">
    <source>
        <dbReference type="ARBA" id="ARBA00011900"/>
    </source>
</evidence>
<sequence length="668" mass="77095">MQNFQEKVSFIWSIAELLRGPYRPENYGDVILPMAVLRRFDAVLSDTKEDVLRENKKYESLPETTRDEILNRVAKQKFNNTSQFDFVKLLSDPDNVADNLRDYINGFSSEAREILSHFNFDNEIDKMDENNLLYLVVRRFGEIDLHPDQVSNIEMGYIFEELIRRFSEHAEAGDHYTPREVIKLMVHLLFLNDDEILLPNVTRTLYDSCAGTGGMGTVAQDYIQEYNPTGHLEFFAQEINGESYAISKADTLIKGQDARNIKIGNTLSNDQFKNEKFDYMITNPPYGVEWKPAKDAVEAEYEDLGFSGRFGAGLPRVGDGQLLFLQNLVSKMKPVTEQNPNGSRVAIIMNGSPLFTGDAGSGESEIRRYLFENDLVEGIVALPEQLFYNTGISTYIWILTNNKTSYQKGKVQLVNAVDMYQKMRKSLGNKRNEISEEQINTIVEMYGQTKESENVKIFNNEDFGYYRVTVERPLRLNFQITEERIARLDEEKAFANLAKSRKSGEKKEEEIEAGKAQQETIKKVLTDMQSDKVYKNRDVFIDVIKTAFKDTDITLRAPLLKAIWTALSERDETADACMKNKNDIEPDPELRDTEIIPLNDDIDAYFEREVLPHVPDAWIDEEKTRIGYEIPFTRYFYKYTKLRPSSEIKAEIQELEESIMEKLKKVME</sequence>
<dbReference type="GO" id="GO:0009307">
    <property type="term" value="P:DNA restriction-modification system"/>
    <property type="evidence" value="ECO:0007669"/>
    <property type="project" value="UniProtKB-KW"/>
</dbReference>
<comment type="catalytic activity">
    <reaction evidence="6">
        <text>a 2'-deoxyadenosine in DNA + S-adenosyl-L-methionine = an N(6)-methyl-2'-deoxyadenosine in DNA + S-adenosyl-L-homocysteine + H(+)</text>
        <dbReference type="Rhea" id="RHEA:15197"/>
        <dbReference type="Rhea" id="RHEA-COMP:12418"/>
        <dbReference type="Rhea" id="RHEA-COMP:12419"/>
        <dbReference type="ChEBI" id="CHEBI:15378"/>
        <dbReference type="ChEBI" id="CHEBI:57856"/>
        <dbReference type="ChEBI" id="CHEBI:59789"/>
        <dbReference type="ChEBI" id="CHEBI:90615"/>
        <dbReference type="ChEBI" id="CHEBI:90616"/>
        <dbReference type="EC" id="2.1.1.72"/>
    </reaction>
</comment>
<keyword evidence="5" id="KW-0680">Restriction system</keyword>